<feature type="region of interest" description="Disordered" evidence="6">
    <location>
        <begin position="291"/>
        <end position="346"/>
    </location>
</feature>
<reference evidence="10" key="1">
    <citation type="journal article" date="2011" name="Genome Biol.">
        <title>Comparative genomics of the social amoebae Dictyostelium discoideum and Dictyostelium purpureum.</title>
        <authorList>
            <consortium name="US DOE Joint Genome Institute (JGI-PGF)"/>
            <person name="Sucgang R."/>
            <person name="Kuo A."/>
            <person name="Tian X."/>
            <person name="Salerno W."/>
            <person name="Parikh A."/>
            <person name="Feasley C.L."/>
            <person name="Dalin E."/>
            <person name="Tu H."/>
            <person name="Huang E."/>
            <person name="Barry K."/>
            <person name="Lindquist E."/>
            <person name="Shapiro H."/>
            <person name="Bruce D."/>
            <person name="Schmutz J."/>
            <person name="Salamov A."/>
            <person name="Fey P."/>
            <person name="Gaudet P."/>
            <person name="Anjard C."/>
            <person name="Babu M.M."/>
            <person name="Basu S."/>
            <person name="Bushmanova Y."/>
            <person name="van der Wel H."/>
            <person name="Katoh-Kurasawa M."/>
            <person name="Dinh C."/>
            <person name="Coutinho P.M."/>
            <person name="Saito T."/>
            <person name="Elias M."/>
            <person name="Schaap P."/>
            <person name="Kay R.R."/>
            <person name="Henrissat B."/>
            <person name="Eichinger L."/>
            <person name="Rivero F."/>
            <person name="Putnam N.H."/>
            <person name="West C.M."/>
            <person name="Loomis W.F."/>
            <person name="Chisholm R.L."/>
            <person name="Shaulsky G."/>
            <person name="Strassmann J.E."/>
            <person name="Queller D.C."/>
            <person name="Kuspa A."/>
            <person name="Grigoriev I.V."/>
        </authorList>
    </citation>
    <scope>NUCLEOTIDE SEQUENCE [LARGE SCALE GENOMIC DNA]</scope>
    <source>
        <strain evidence="10">QSDP1</strain>
    </source>
</reference>
<dbReference type="Pfam" id="PF03798">
    <property type="entry name" value="TRAM_LAG1_CLN8"/>
    <property type="match status" value="1"/>
</dbReference>
<evidence type="ECO:0000313" key="10">
    <source>
        <dbReference type="Proteomes" id="UP000001064"/>
    </source>
</evidence>
<dbReference type="Proteomes" id="UP000001064">
    <property type="component" value="Unassembled WGS sequence"/>
</dbReference>
<feature type="transmembrane region" description="Helical" evidence="7">
    <location>
        <begin position="32"/>
        <end position="52"/>
    </location>
</feature>
<dbReference type="FunCoup" id="F0ZUN4">
    <property type="interactions" value="744"/>
</dbReference>
<dbReference type="GeneID" id="10507313"/>
<evidence type="ECO:0000256" key="2">
    <source>
        <dbReference type="ARBA" id="ARBA00022692"/>
    </source>
</evidence>
<dbReference type="OrthoDB" id="537032at2759"/>
<dbReference type="GO" id="GO:0050291">
    <property type="term" value="F:sphingosine N-acyltransferase activity"/>
    <property type="evidence" value="ECO:0000318"/>
    <property type="project" value="GO_Central"/>
</dbReference>
<dbReference type="EMBL" id="GL871198">
    <property type="protein sequence ID" value="EGC32326.1"/>
    <property type="molecule type" value="Genomic_DNA"/>
</dbReference>
<dbReference type="KEGG" id="dpp:DICPUDRAFT_98903"/>
<feature type="domain" description="TLC" evidence="8">
    <location>
        <begin position="72"/>
        <end position="282"/>
    </location>
</feature>
<dbReference type="PANTHER" id="PTHR12560:SF0">
    <property type="entry name" value="LD18904P"/>
    <property type="match status" value="1"/>
</dbReference>
<evidence type="ECO:0000256" key="6">
    <source>
        <dbReference type="SAM" id="MobiDB-lite"/>
    </source>
</evidence>
<dbReference type="InterPro" id="IPR006634">
    <property type="entry name" value="TLC-dom"/>
</dbReference>
<comment type="subcellular location">
    <subcellularLocation>
        <location evidence="1">Membrane</location>
        <topology evidence="1">Multi-pass membrane protein</topology>
    </subcellularLocation>
</comment>
<feature type="transmembrane region" description="Helical" evidence="7">
    <location>
        <begin position="207"/>
        <end position="235"/>
    </location>
</feature>
<dbReference type="STRING" id="5786.F0ZUN4"/>
<proteinExistence type="predicted"/>
<evidence type="ECO:0000259" key="8">
    <source>
        <dbReference type="PROSITE" id="PS50922"/>
    </source>
</evidence>
<gene>
    <name evidence="9" type="ORF">DICPUDRAFT_98903</name>
</gene>
<dbReference type="GO" id="GO:0046513">
    <property type="term" value="P:ceramide biosynthetic process"/>
    <property type="evidence" value="ECO:0000318"/>
    <property type="project" value="GO_Central"/>
</dbReference>
<organism evidence="9 10">
    <name type="scientific">Dictyostelium purpureum</name>
    <name type="common">Slime mold</name>
    <dbReference type="NCBI Taxonomy" id="5786"/>
    <lineage>
        <taxon>Eukaryota</taxon>
        <taxon>Amoebozoa</taxon>
        <taxon>Evosea</taxon>
        <taxon>Eumycetozoa</taxon>
        <taxon>Dictyostelia</taxon>
        <taxon>Dictyosteliales</taxon>
        <taxon>Dictyosteliaceae</taxon>
        <taxon>Dictyostelium</taxon>
    </lineage>
</organism>
<feature type="transmembrane region" description="Helical" evidence="7">
    <location>
        <begin position="123"/>
        <end position="141"/>
    </location>
</feature>
<keyword evidence="10" id="KW-1185">Reference proteome</keyword>
<feature type="transmembrane region" description="Helical" evidence="7">
    <location>
        <begin position="73"/>
        <end position="95"/>
    </location>
</feature>
<dbReference type="GO" id="GO:0016020">
    <property type="term" value="C:membrane"/>
    <property type="evidence" value="ECO:0007669"/>
    <property type="project" value="UniProtKB-SubCell"/>
</dbReference>
<evidence type="ECO:0000256" key="3">
    <source>
        <dbReference type="ARBA" id="ARBA00022989"/>
    </source>
</evidence>
<dbReference type="RefSeq" id="XP_003291128.1">
    <property type="nucleotide sequence ID" value="XM_003291080.1"/>
</dbReference>
<feature type="transmembrane region" description="Helical" evidence="7">
    <location>
        <begin position="247"/>
        <end position="274"/>
    </location>
</feature>
<dbReference type="SMART" id="SM00724">
    <property type="entry name" value="TLC"/>
    <property type="match status" value="1"/>
</dbReference>
<dbReference type="InParanoid" id="F0ZUN4"/>
<dbReference type="AlphaFoldDB" id="F0ZUN4"/>
<dbReference type="VEuPathDB" id="AmoebaDB:DICPUDRAFT_98903"/>
<sequence length="346" mass="41472">MDASGLSDIEYERYYNPDNSIFLSSKKLVSEIPALSFVLCSTFLFFVVRYLWQNHVLKPIAVSINMKKSYSDRFLENGWYSFYYLTFFIFGTYVYSKETWSIFPTMNIWLGWPIQPFKPLFRYYYLLELSFYIHCTIALSFETKRKDFYQMLTHHVSTFFLVAASYWYRYHRIGIAILWLHNISDIFLYSAKSLNYVCKTTKNNYKLYLFAETMFVLFVISFFVMRLVFLPFALIRSTLFEASYVSIFFPLFYPTNVCLVTLEILHMFWFYLIIKIIYNKFFKKENFDDIRSDSDEEESKPKSKKSLEAEKPSTVRNRENKKNSNNNKSPQAQQANNKPKQSKKKE</sequence>
<keyword evidence="3 7" id="KW-1133">Transmembrane helix</keyword>
<protein>
    <recommendedName>
        <fullName evidence="8">TLC domain-containing protein</fullName>
    </recommendedName>
</protein>
<evidence type="ECO:0000256" key="1">
    <source>
        <dbReference type="ARBA" id="ARBA00004141"/>
    </source>
</evidence>
<keyword evidence="2 5" id="KW-0812">Transmembrane</keyword>
<dbReference type="InterPro" id="IPR016439">
    <property type="entry name" value="Lag1/Lac1-like"/>
</dbReference>
<name>F0ZUN4_DICPU</name>
<evidence type="ECO:0000256" key="7">
    <source>
        <dbReference type="SAM" id="Phobius"/>
    </source>
</evidence>
<feature type="compositionally biased region" description="Basic and acidic residues" evidence="6">
    <location>
        <begin position="291"/>
        <end position="322"/>
    </location>
</feature>
<feature type="compositionally biased region" description="Low complexity" evidence="6">
    <location>
        <begin position="323"/>
        <end position="338"/>
    </location>
</feature>
<evidence type="ECO:0000313" key="9">
    <source>
        <dbReference type="EMBL" id="EGC32326.1"/>
    </source>
</evidence>
<keyword evidence="4 5" id="KW-0472">Membrane</keyword>
<dbReference type="eggNOG" id="KOG1607">
    <property type="taxonomic scope" value="Eukaryota"/>
</dbReference>
<dbReference type="OMA" id="GYPHIPL"/>
<dbReference type="PIRSF" id="PIRSF005225">
    <property type="entry name" value="LAG1_LAC1"/>
    <property type="match status" value="1"/>
</dbReference>
<accession>F0ZUN4</accession>
<evidence type="ECO:0000256" key="4">
    <source>
        <dbReference type="ARBA" id="ARBA00023136"/>
    </source>
</evidence>
<dbReference type="PANTHER" id="PTHR12560">
    <property type="entry name" value="LONGEVITY ASSURANCE FACTOR 1 LAG1"/>
    <property type="match status" value="1"/>
</dbReference>
<evidence type="ECO:0000256" key="5">
    <source>
        <dbReference type="PROSITE-ProRule" id="PRU00205"/>
    </source>
</evidence>
<dbReference type="PROSITE" id="PS50922">
    <property type="entry name" value="TLC"/>
    <property type="match status" value="1"/>
</dbReference>